<evidence type="ECO:0000259" key="6">
    <source>
        <dbReference type="PROSITE" id="PS50835"/>
    </source>
</evidence>
<evidence type="ECO:0000256" key="5">
    <source>
        <dbReference type="ARBA" id="ARBA00023157"/>
    </source>
</evidence>
<keyword evidence="8" id="KW-1185">Reference proteome</keyword>
<dbReference type="InterPro" id="IPR036179">
    <property type="entry name" value="Ig-like_dom_sf"/>
</dbReference>
<evidence type="ECO:0000313" key="8">
    <source>
        <dbReference type="Proteomes" id="UP000625711"/>
    </source>
</evidence>
<proteinExistence type="predicted"/>
<name>A0A834IN60_RHYFE</name>
<evidence type="ECO:0000256" key="1">
    <source>
        <dbReference type="ARBA" id="ARBA00004167"/>
    </source>
</evidence>
<keyword evidence="4" id="KW-0472">Membrane</keyword>
<dbReference type="InterPro" id="IPR013783">
    <property type="entry name" value="Ig-like_fold"/>
</dbReference>
<dbReference type="PROSITE" id="PS50835">
    <property type="entry name" value="IG_LIKE"/>
    <property type="match status" value="2"/>
</dbReference>
<dbReference type="Proteomes" id="UP000625711">
    <property type="component" value="Unassembled WGS sequence"/>
</dbReference>
<dbReference type="InterPro" id="IPR003599">
    <property type="entry name" value="Ig_sub"/>
</dbReference>
<dbReference type="FunFam" id="2.60.40.10:FF:000437">
    <property type="entry name" value="Beat-IIIc, isoform A"/>
    <property type="match status" value="1"/>
</dbReference>
<comment type="subcellular location">
    <subcellularLocation>
        <location evidence="1">Membrane</location>
        <topology evidence="1">Single-pass membrane protein</topology>
    </subcellularLocation>
</comment>
<dbReference type="SMART" id="SM00409">
    <property type="entry name" value="IG"/>
    <property type="match status" value="1"/>
</dbReference>
<dbReference type="PANTHER" id="PTHR21261:SF8">
    <property type="entry name" value="BEATEN PATH IA, ISOFORM B-RELATED"/>
    <property type="match status" value="1"/>
</dbReference>
<dbReference type="Gene3D" id="2.60.40.10">
    <property type="entry name" value="Immunoglobulins"/>
    <property type="match status" value="2"/>
</dbReference>
<dbReference type="InterPro" id="IPR007110">
    <property type="entry name" value="Ig-like_dom"/>
</dbReference>
<evidence type="ECO:0000256" key="2">
    <source>
        <dbReference type="ARBA" id="ARBA00022692"/>
    </source>
</evidence>
<feature type="domain" description="Ig-like" evidence="6">
    <location>
        <begin position="134"/>
        <end position="233"/>
    </location>
</feature>
<dbReference type="SUPFAM" id="SSF48726">
    <property type="entry name" value="Immunoglobulin"/>
    <property type="match status" value="1"/>
</dbReference>
<keyword evidence="2" id="KW-0812">Transmembrane</keyword>
<keyword evidence="3" id="KW-1133">Transmembrane helix</keyword>
<organism evidence="7 8">
    <name type="scientific">Rhynchophorus ferrugineus</name>
    <name type="common">Red palm weevil</name>
    <name type="synonym">Curculio ferrugineus</name>
    <dbReference type="NCBI Taxonomy" id="354439"/>
    <lineage>
        <taxon>Eukaryota</taxon>
        <taxon>Metazoa</taxon>
        <taxon>Ecdysozoa</taxon>
        <taxon>Arthropoda</taxon>
        <taxon>Hexapoda</taxon>
        <taxon>Insecta</taxon>
        <taxon>Pterygota</taxon>
        <taxon>Neoptera</taxon>
        <taxon>Endopterygota</taxon>
        <taxon>Coleoptera</taxon>
        <taxon>Polyphaga</taxon>
        <taxon>Cucujiformia</taxon>
        <taxon>Curculionidae</taxon>
        <taxon>Dryophthorinae</taxon>
        <taxon>Rhynchophorus</taxon>
    </lineage>
</organism>
<accession>A0A834IN60</accession>
<dbReference type="InterPro" id="IPR013106">
    <property type="entry name" value="Ig_V-set"/>
</dbReference>
<dbReference type="OrthoDB" id="6419989at2759"/>
<reference evidence="7" key="1">
    <citation type="submission" date="2020-08" db="EMBL/GenBank/DDBJ databases">
        <title>Genome sequencing and assembly of the red palm weevil Rhynchophorus ferrugineus.</title>
        <authorList>
            <person name="Dias G.B."/>
            <person name="Bergman C.M."/>
            <person name="Manee M."/>
        </authorList>
    </citation>
    <scope>NUCLEOTIDE SEQUENCE</scope>
    <source>
        <strain evidence="7">AA-2017</strain>
        <tissue evidence="7">Whole larva</tissue>
    </source>
</reference>
<evidence type="ECO:0000313" key="7">
    <source>
        <dbReference type="EMBL" id="KAF7283610.1"/>
    </source>
</evidence>
<dbReference type="InterPro" id="IPR013162">
    <property type="entry name" value="CD80_C2-set"/>
</dbReference>
<gene>
    <name evidence="7" type="ORF">GWI33_023340</name>
</gene>
<protein>
    <recommendedName>
        <fullName evidence="6">Ig-like domain-containing protein</fullName>
    </recommendedName>
</protein>
<dbReference type="Pfam" id="PF08205">
    <property type="entry name" value="C2-set_2"/>
    <property type="match status" value="1"/>
</dbReference>
<feature type="domain" description="Ig-like" evidence="6">
    <location>
        <begin position="32"/>
        <end position="117"/>
    </location>
</feature>
<dbReference type="AlphaFoldDB" id="A0A834IN60"/>
<dbReference type="Pfam" id="PF07686">
    <property type="entry name" value="V-set"/>
    <property type="match status" value="1"/>
</dbReference>
<evidence type="ECO:0000256" key="3">
    <source>
        <dbReference type="ARBA" id="ARBA00022989"/>
    </source>
</evidence>
<dbReference type="PANTHER" id="PTHR21261">
    <property type="entry name" value="BEAT PROTEIN"/>
    <property type="match status" value="1"/>
</dbReference>
<sequence>MAEHEEWLTRFITVCSGLRNVHIKVPTAVVRGHDATLQCFYDLEGDKLYSVKWYRGGWEFFRYCPSEYPPIKQFKIRGLNVREKDSRDTQVVLENVSKEISGAFSCEVTADQPSFFTYMETAELKVVDLPKKDPFISGLKTRYKLDDILKANCTSEGSHPAANLTWYVNGVPVEEKYVHHQQPMLYNIDDLVSAQSTIKLKVAKHLFVNGKLKLRCSATMHHLYHKSSEKSIELQRKRHRSPYVWLDSSTTTELPFELWEMPAERPAQATVLGFHTSQRVLRNQKNYDDSEAEVATDVQQVRGCVGEEGQHFIGQAFYVTNYF</sequence>
<dbReference type="GO" id="GO:0016020">
    <property type="term" value="C:membrane"/>
    <property type="evidence" value="ECO:0007669"/>
    <property type="project" value="UniProtKB-SubCell"/>
</dbReference>
<comment type="caution">
    <text evidence="7">The sequence shown here is derived from an EMBL/GenBank/DDBJ whole genome shotgun (WGS) entry which is preliminary data.</text>
</comment>
<keyword evidence="5" id="KW-1015">Disulfide bond</keyword>
<evidence type="ECO:0000256" key="4">
    <source>
        <dbReference type="ARBA" id="ARBA00023136"/>
    </source>
</evidence>
<dbReference type="EMBL" id="JAACXV010000095">
    <property type="protein sequence ID" value="KAF7283610.1"/>
    <property type="molecule type" value="Genomic_DNA"/>
</dbReference>